<evidence type="ECO:0000313" key="2">
    <source>
        <dbReference type="EMBL" id="MBK4717241.1"/>
    </source>
</evidence>
<accession>A0A8K0XYC4</accession>
<feature type="transmembrane region" description="Helical" evidence="1">
    <location>
        <begin position="55"/>
        <end position="79"/>
    </location>
</feature>
<dbReference type="AlphaFoldDB" id="A0A8K0XYC4"/>
<name>A0A8K0XYC4_9ENTR</name>
<dbReference type="EMBL" id="JAEPBH010000206">
    <property type="protein sequence ID" value="MBK4717241.1"/>
    <property type="molecule type" value="Genomic_DNA"/>
</dbReference>
<feature type="transmembrane region" description="Helical" evidence="1">
    <location>
        <begin position="12"/>
        <end position="43"/>
    </location>
</feature>
<dbReference type="PROSITE" id="PS51257">
    <property type="entry name" value="PROKAR_LIPOPROTEIN"/>
    <property type="match status" value="1"/>
</dbReference>
<sequence length="84" mass="9231">MKYSSRVVIGKFIICGSILFFSCIGMILVGITTKLAFIALSYFQGGDFEILWSDIVYAAQLGGLGGFILGFGWVLLYLFKVKGF</sequence>
<proteinExistence type="predicted"/>
<gene>
    <name evidence="2" type="ORF">JJB97_18455</name>
</gene>
<keyword evidence="1" id="KW-0472">Membrane</keyword>
<keyword evidence="1" id="KW-0812">Transmembrane</keyword>
<dbReference type="Proteomes" id="UP000659047">
    <property type="component" value="Unassembled WGS sequence"/>
</dbReference>
<keyword evidence="3" id="KW-1185">Reference proteome</keyword>
<keyword evidence="1" id="KW-1133">Transmembrane helix</keyword>
<reference evidence="2" key="1">
    <citation type="submission" date="2021-01" db="EMBL/GenBank/DDBJ databases">
        <title>Intestinitalea alba gen. nov., sp. nov., a novel genus of the family Enterobacteriaceae, isolated from the gut of the plastic-eating mealworm Tenebrio molitor L.</title>
        <authorList>
            <person name="Yang Y."/>
        </authorList>
    </citation>
    <scope>NUCLEOTIDE SEQUENCE</scope>
    <source>
        <strain evidence="2">BIT-L3</strain>
    </source>
</reference>
<organism evidence="2 3">
    <name type="scientific">Tenebrionibacter intestinalis</name>
    <dbReference type="NCBI Taxonomy" id="2799638"/>
    <lineage>
        <taxon>Bacteria</taxon>
        <taxon>Pseudomonadati</taxon>
        <taxon>Pseudomonadota</taxon>
        <taxon>Gammaproteobacteria</taxon>
        <taxon>Enterobacterales</taxon>
        <taxon>Enterobacteriaceae</taxon>
        <taxon>Tenebrionibacter/Tenebrionicola group</taxon>
        <taxon>Tenebrionibacter</taxon>
    </lineage>
</organism>
<comment type="caution">
    <text evidence="2">The sequence shown here is derived from an EMBL/GenBank/DDBJ whole genome shotgun (WGS) entry which is preliminary data.</text>
</comment>
<protein>
    <submittedName>
        <fullName evidence="2">Uncharacterized protein</fullName>
    </submittedName>
</protein>
<dbReference type="RefSeq" id="WP_238715549.1">
    <property type="nucleotide sequence ID" value="NZ_JAEPBH010000206.1"/>
</dbReference>
<evidence type="ECO:0000313" key="3">
    <source>
        <dbReference type="Proteomes" id="UP000659047"/>
    </source>
</evidence>
<evidence type="ECO:0000256" key="1">
    <source>
        <dbReference type="SAM" id="Phobius"/>
    </source>
</evidence>